<feature type="region of interest" description="Disordered" evidence="1">
    <location>
        <begin position="246"/>
        <end position="265"/>
    </location>
</feature>
<evidence type="ECO:0000313" key="3">
    <source>
        <dbReference type="EMBL" id="KXT08084.1"/>
    </source>
</evidence>
<dbReference type="Proteomes" id="UP000073492">
    <property type="component" value="Unassembled WGS sequence"/>
</dbReference>
<comment type="caution">
    <text evidence="3">The sequence shown here is derived from an EMBL/GenBank/DDBJ whole genome shotgun (WGS) entry which is preliminary data.</text>
</comment>
<evidence type="ECO:0000313" key="4">
    <source>
        <dbReference type="Proteomes" id="UP000073492"/>
    </source>
</evidence>
<dbReference type="GO" id="GO:0005524">
    <property type="term" value="F:ATP binding"/>
    <property type="evidence" value="ECO:0007669"/>
    <property type="project" value="InterPro"/>
</dbReference>
<dbReference type="Gene3D" id="1.10.510.10">
    <property type="entry name" value="Transferase(Phosphotransferase) domain 1"/>
    <property type="match status" value="1"/>
</dbReference>
<protein>
    <recommendedName>
        <fullName evidence="2">Protein kinase domain-containing protein</fullName>
    </recommendedName>
</protein>
<gene>
    <name evidence="3" type="ORF">AC579_10449</name>
</gene>
<proteinExistence type="predicted"/>
<dbReference type="SUPFAM" id="SSF56112">
    <property type="entry name" value="Protein kinase-like (PK-like)"/>
    <property type="match status" value="1"/>
</dbReference>
<keyword evidence="4" id="KW-1185">Reference proteome</keyword>
<dbReference type="GO" id="GO:0004672">
    <property type="term" value="F:protein kinase activity"/>
    <property type="evidence" value="ECO:0007669"/>
    <property type="project" value="InterPro"/>
</dbReference>
<dbReference type="AlphaFoldDB" id="A0A139I036"/>
<evidence type="ECO:0000256" key="1">
    <source>
        <dbReference type="SAM" id="MobiDB-lite"/>
    </source>
</evidence>
<organism evidence="3 4">
    <name type="scientific">Pseudocercospora musae</name>
    <dbReference type="NCBI Taxonomy" id="113226"/>
    <lineage>
        <taxon>Eukaryota</taxon>
        <taxon>Fungi</taxon>
        <taxon>Dikarya</taxon>
        <taxon>Ascomycota</taxon>
        <taxon>Pezizomycotina</taxon>
        <taxon>Dothideomycetes</taxon>
        <taxon>Dothideomycetidae</taxon>
        <taxon>Mycosphaerellales</taxon>
        <taxon>Mycosphaerellaceae</taxon>
        <taxon>Pseudocercospora</taxon>
    </lineage>
</organism>
<dbReference type="InterPro" id="IPR000719">
    <property type="entry name" value="Prot_kinase_dom"/>
</dbReference>
<reference evidence="3 4" key="1">
    <citation type="submission" date="2015-07" db="EMBL/GenBank/DDBJ databases">
        <title>Comparative genomics of the Sigatoka disease complex on banana suggests a link between parallel evolutionary changes in Pseudocercospora fijiensis and Pseudocercospora eumusae and increased virulence on the banana host.</title>
        <authorList>
            <person name="Chang T.-C."/>
            <person name="Salvucci A."/>
            <person name="Crous P.W."/>
            <person name="Stergiopoulos I."/>
        </authorList>
    </citation>
    <scope>NUCLEOTIDE SEQUENCE [LARGE SCALE GENOMIC DNA]</scope>
    <source>
        <strain evidence="3 4">CBS 116634</strain>
    </source>
</reference>
<evidence type="ECO:0000259" key="2">
    <source>
        <dbReference type="PROSITE" id="PS50011"/>
    </source>
</evidence>
<feature type="domain" description="Protein kinase" evidence="2">
    <location>
        <begin position="50"/>
        <end position="265"/>
    </location>
</feature>
<dbReference type="OrthoDB" id="2687876at2759"/>
<accession>A0A139I036</accession>
<name>A0A139I036_9PEZI</name>
<dbReference type="EMBL" id="LFZO01000494">
    <property type="protein sequence ID" value="KXT08084.1"/>
    <property type="molecule type" value="Genomic_DNA"/>
</dbReference>
<dbReference type="STRING" id="113226.A0A139I036"/>
<sequence length="265" mass="30177">MPEQSIVVLNQHIDEEDAVYRMMVGEAVGYVMMPANLFDEDTMCRPYLLIPRLPRLPPGPWTRVQISRKSQHGPLEVNATNDPLPAVESTWHQQRIDVLGLPKIKDYRSNVYEVVYQGEPAIAKIAAFDWDLQRIDRETWAYSVLDRYQRQNSQSCRIAARFLGHLTENDRVMGILLEKLEGQYASVGRLEACEEALRSFHKMGLVHGDVNRYNFIVAKNSGRVKLVDFEHAENFDEGKAHKEIESLASELSEQSGRGGSTEYAA</sequence>
<dbReference type="PROSITE" id="PS50011">
    <property type="entry name" value="PROTEIN_KINASE_DOM"/>
    <property type="match status" value="1"/>
</dbReference>
<dbReference type="InterPro" id="IPR011009">
    <property type="entry name" value="Kinase-like_dom_sf"/>
</dbReference>